<proteinExistence type="predicted"/>
<name>A0A4C1YGV1_EUMVA</name>
<dbReference type="AlphaFoldDB" id="A0A4C1YGV1"/>
<sequence>MILPASLSLTRHSNETHDIRKNLRLRNPDDPASNLHRDHENATFSASADQPSFGSSTTPHLFEGLASSPFGSRRVRRLRPNAMNRSVLFTAPNLLRLLRNRVCVRCEAAALRRAMQWRCGGHGAVGQPTRFSALAAPHCRGKWTRAEDKACCDDPAFIFV</sequence>
<gene>
    <name evidence="1" type="ORF">EVAR_58558_1</name>
</gene>
<protein>
    <submittedName>
        <fullName evidence="1">Uncharacterized protein</fullName>
    </submittedName>
</protein>
<keyword evidence="2" id="KW-1185">Reference proteome</keyword>
<dbReference type="STRING" id="151549.A0A4C1YGV1"/>
<reference evidence="1 2" key="1">
    <citation type="journal article" date="2019" name="Commun. Biol.">
        <title>The bagworm genome reveals a unique fibroin gene that provides high tensile strength.</title>
        <authorList>
            <person name="Kono N."/>
            <person name="Nakamura H."/>
            <person name="Ohtoshi R."/>
            <person name="Tomita M."/>
            <person name="Numata K."/>
            <person name="Arakawa K."/>
        </authorList>
    </citation>
    <scope>NUCLEOTIDE SEQUENCE [LARGE SCALE GENOMIC DNA]</scope>
</reference>
<dbReference type="OrthoDB" id="98591at2759"/>
<dbReference type="EMBL" id="BGZK01001201">
    <property type="protein sequence ID" value="GBP74280.1"/>
    <property type="molecule type" value="Genomic_DNA"/>
</dbReference>
<dbReference type="Proteomes" id="UP000299102">
    <property type="component" value="Unassembled WGS sequence"/>
</dbReference>
<evidence type="ECO:0000313" key="2">
    <source>
        <dbReference type="Proteomes" id="UP000299102"/>
    </source>
</evidence>
<accession>A0A4C1YGV1</accession>
<organism evidence="1 2">
    <name type="scientific">Eumeta variegata</name>
    <name type="common">Bagworm moth</name>
    <name type="synonym">Eumeta japonica</name>
    <dbReference type="NCBI Taxonomy" id="151549"/>
    <lineage>
        <taxon>Eukaryota</taxon>
        <taxon>Metazoa</taxon>
        <taxon>Ecdysozoa</taxon>
        <taxon>Arthropoda</taxon>
        <taxon>Hexapoda</taxon>
        <taxon>Insecta</taxon>
        <taxon>Pterygota</taxon>
        <taxon>Neoptera</taxon>
        <taxon>Endopterygota</taxon>
        <taxon>Lepidoptera</taxon>
        <taxon>Glossata</taxon>
        <taxon>Ditrysia</taxon>
        <taxon>Tineoidea</taxon>
        <taxon>Psychidae</taxon>
        <taxon>Oiketicinae</taxon>
        <taxon>Eumeta</taxon>
    </lineage>
</organism>
<evidence type="ECO:0000313" key="1">
    <source>
        <dbReference type="EMBL" id="GBP74280.1"/>
    </source>
</evidence>
<comment type="caution">
    <text evidence="1">The sequence shown here is derived from an EMBL/GenBank/DDBJ whole genome shotgun (WGS) entry which is preliminary data.</text>
</comment>